<evidence type="ECO:0000256" key="4">
    <source>
        <dbReference type="ARBA" id="ARBA00023172"/>
    </source>
</evidence>
<dbReference type="SUPFAM" id="SSF56349">
    <property type="entry name" value="DNA breaking-rejoining enzymes"/>
    <property type="match status" value="1"/>
</dbReference>
<reference evidence="8" key="1">
    <citation type="submission" date="2023-03" db="EMBL/GenBank/DDBJ databases">
        <title>Chitinimonas shenzhenensis gen. nov., sp. nov., a novel member of family Burkholderiaceae isolated from activated sludge collected in Shen Zhen, China.</title>
        <authorList>
            <person name="Wang X."/>
        </authorList>
    </citation>
    <scope>NUCLEOTIDE SEQUENCE</scope>
    <source>
        <strain evidence="8">DQS-5</strain>
    </source>
</reference>
<name>A0ABT7DVV1_9NEIS</name>
<evidence type="ECO:0000313" key="8">
    <source>
        <dbReference type="EMBL" id="MDK2124170.1"/>
    </source>
</evidence>
<accession>A0ABT7DVV1</accession>
<dbReference type="Pfam" id="PF00589">
    <property type="entry name" value="Phage_integrase"/>
    <property type="match status" value="1"/>
</dbReference>
<dbReference type="EMBL" id="JARRAF010000008">
    <property type="protein sequence ID" value="MDK2124170.1"/>
    <property type="molecule type" value="Genomic_DNA"/>
</dbReference>
<dbReference type="Pfam" id="PF13356">
    <property type="entry name" value="Arm-DNA-bind_3"/>
    <property type="match status" value="1"/>
</dbReference>
<gene>
    <name evidence="8" type="ORF">PZA18_08930</name>
</gene>
<protein>
    <submittedName>
        <fullName evidence="8">Tyrosine-type recombinase/integrase</fullName>
    </submittedName>
</protein>
<evidence type="ECO:0000256" key="5">
    <source>
        <dbReference type="PROSITE-ProRule" id="PRU01248"/>
    </source>
</evidence>
<dbReference type="Gene3D" id="1.10.150.130">
    <property type="match status" value="1"/>
</dbReference>
<dbReference type="InterPro" id="IPR013762">
    <property type="entry name" value="Integrase-like_cat_sf"/>
</dbReference>
<proteinExistence type="inferred from homology"/>
<dbReference type="CDD" id="cd00801">
    <property type="entry name" value="INT_P4_C"/>
    <property type="match status" value="1"/>
</dbReference>
<feature type="domain" description="Tyr recombinase" evidence="6">
    <location>
        <begin position="199"/>
        <end position="383"/>
    </location>
</feature>
<dbReference type="InterPro" id="IPR053876">
    <property type="entry name" value="Phage_int_M"/>
</dbReference>
<evidence type="ECO:0000256" key="1">
    <source>
        <dbReference type="ARBA" id="ARBA00008857"/>
    </source>
</evidence>
<dbReference type="InterPro" id="IPR038488">
    <property type="entry name" value="Integrase_DNA-bd_sf"/>
</dbReference>
<dbReference type="InterPro" id="IPR050808">
    <property type="entry name" value="Phage_Integrase"/>
</dbReference>
<dbReference type="Gene3D" id="1.10.443.10">
    <property type="entry name" value="Intergrase catalytic core"/>
    <property type="match status" value="1"/>
</dbReference>
<dbReference type="InterPro" id="IPR010998">
    <property type="entry name" value="Integrase_recombinase_N"/>
</dbReference>
<dbReference type="InterPro" id="IPR025166">
    <property type="entry name" value="Integrase_DNA_bind_dom"/>
</dbReference>
<evidence type="ECO:0000259" key="6">
    <source>
        <dbReference type="PROSITE" id="PS51898"/>
    </source>
</evidence>
<evidence type="ECO:0000313" key="9">
    <source>
        <dbReference type="Proteomes" id="UP001172778"/>
    </source>
</evidence>
<feature type="domain" description="Core-binding (CB)" evidence="7">
    <location>
        <begin position="97"/>
        <end position="176"/>
    </location>
</feature>
<keyword evidence="4" id="KW-0233">DNA recombination</keyword>
<dbReference type="InterPro" id="IPR011010">
    <property type="entry name" value="DNA_brk_join_enz"/>
</dbReference>
<evidence type="ECO:0000259" key="7">
    <source>
        <dbReference type="PROSITE" id="PS51900"/>
    </source>
</evidence>
<evidence type="ECO:0000256" key="3">
    <source>
        <dbReference type="ARBA" id="ARBA00023125"/>
    </source>
</evidence>
<keyword evidence="3 5" id="KW-0238">DNA-binding</keyword>
<dbReference type="Proteomes" id="UP001172778">
    <property type="component" value="Unassembled WGS sequence"/>
</dbReference>
<keyword evidence="9" id="KW-1185">Reference proteome</keyword>
<dbReference type="Gene3D" id="3.30.160.390">
    <property type="entry name" value="Integrase, DNA-binding domain"/>
    <property type="match status" value="1"/>
</dbReference>
<dbReference type="PROSITE" id="PS51900">
    <property type="entry name" value="CB"/>
    <property type="match status" value="1"/>
</dbReference>
<dbReference type="PROSITE" id="PS51898">
    <property type="entry name" value="TYR_RECOMBINASE"/>
    <property type="match status" value="1"/>
</dbReference>
<dbReference type="InterPro" id="IPR002104">
    <property type="entry name" value="Integrase_catalytic"/>
</dbReference>
<evidence type="ECO:0000256" key="2">
    <source>
        <dbReference type="ARBA" id="ARBA00022908"/>
    </source>
</evidence>
<comment type="similarity">
    <text evidence="1">Belongs to the 'phage' integrase family.</text>
</comment>
<keyword evidence="2" id="KW-0229">DNA integration</keyword>
<dbReference type="InterPro" id="IPR044068">
    <property type="entry name" value="CB"/>
</dbReference>
<sequence length="401" mass="45866">MLTDTKLRHLKPQDKLYKVNDRDGLYVAVTPAGSISFRYNYAINGRQETITFGRYGIGGISLSEARERLGEAKKLLAKGKSPAKEKARAKARVSGGETFGEWAEKWLRGYQMADSTRDMRRSIYERDVKSKFGNRKLDEITHEDLRALTDTIIDRGAPATAVHVREVVSQVYRWAIERGQKVENPADLVRSVTIARFEPRDRALTPDEIALMYQYIERIGTTPMIRAAAKLLLLTMVRKSELTNAKWSEISFSEALWTIPKERMKRRNPHLVFLSRQVLDIFIALKTFAGGSEYVLPSRYDSDLPMSSATLNQVLTLTYRLAQKEGKPLAKFGPHDLRRTASTLLHEAGYNTDWIEKCLAHEQKGVRAVYNKAEYREQRTALLQDWADMIDEWTVKRVHAA</sequence>
<dbReference type="PANTHER" id="PTHR30629">
    <property type="entry name" value="PROPHAGE INTEGRASE"/>
    <property type="match status" value="1"/>
</dbReference>
<dbReference type="PANTHER" id="PTHR30629:SF2">
    <property type="entry name" value="PROPHAGE INTEGRASE INTS-RELATED"/>
    <property type="match status" value="1"/>
</dbReference>
<dbReference type="RefSeq" id="WP_284100480.1">
    <property type="nucleotide sequence ID" value="NZ_JARRAF010000008.1"/>
</dbReference>
<dbReference type="Pfam" id="PF22022">
    <property type="entry name" value="Phage_int_M"/>
    <property type="match status" value="1"/>
</dbReference>
<comment type="caution">
    <text evidence="8">The sequence shown here is derived from an EMBL/GenBank/DDBJ whole genome shotgun (WGS) entry which is preliminary data.</text>
</comment>
<organism evidence="8 9">
    <name type="scientific">Parachitinimonas caeni</name>
    <dbReference type="NCBI Taxonomy" id="3031301"/>
    <lineage>
        <taxon>Bacteria</taxon>
        <taxon>Pseudomonadati</taxon>
        <taxon>Pseudomonadota</taxon>
        <taxon>Betaproteobacteria</taxon>
        <taxon>Neisseriales</taxon>
        <taxon>Chitinibacteraceae</taxon>
        <taxon>Parachitinimonas</taxon>
    </lineage>
</organism>